<evidence type="ECO:0000256" key="3">
    <source>
        <dbReference type="SAM" id="MobiDB-lite"/>
    </source>
</evidence>
<sequence>MSGRHSFRAFTQAEKERPEEETAEQTVEATEEPELTEPAEEATSSDDVTPEAEETPEESPEPDPEPARTIAWSRVLVFAVIPAVALLLAAGSAFLKWQIAWNAESDTARTESVQAAKDITVEMLSYEPDTVEAHLNEALNRLTGNFRDSYTTLVNTRVVPVATTQRVTANADVPAIGVESASPDRVELVLFVNQLVAVGDQAPQKTTSTVRATMVREDGQWLMSEFEPVKP</sequence>
<feature type="transmembrane region" description="Helical" evidence="4">
    <location>
        <begin position="75"/>
        <end position="95"/>
    </location>
</feature>
<accession>A0A2U9PW58</accession>
<reference evidence="6" key="2">
    <citation type="submission" date="2018-03" db="EMBL/GenBank/DDBJ databases">
        <authorList>
            <person name="Derbyshire K."/>
            <person name="Gray T.A."/>
            <person name="Champion M."/>
        </authorList>
    </citation>
    <scope>NUCLEOTIDE SEQUENCE [LARGE SCALE GENOMIC DNA]</scope>
    <source>
        <strain evidence="6">MKD8</strain>
    </source>
</reference>
<name>A0A2U9PW58_MYCSE</name>
<feature type="compositionally biased region" description="Acidic residues" evidence="3">
    <location>
        <begin position="21"/>
        <end position="64"/>
    </location>
</feature>
<organism evidence="5 6">
    <name type="scientific">Mycolicibacterium smegmatis (strain MKD8)</name>
    <name type="common">Mycobacterium smegmatis</name>
    <dbReference type="NCBI Taxonomy" id="1214915"/>
    <lineage>
        <taxon>Bacteria</taxon>
        <taxon>Bacillati</taxon>
        <taxon>Actinomycetota</taxon>
        <taxon>Actinomycetes</taxon>
        <taxon>Mycobacteriales</taxon>
        <taxon>Mycobacteriaceae</taxon>
        <taxon>Mycolicibacterium</taxon>
    </lineage>
</organism>
<keyword evidence="2 4" id="KW-0472">Membrane</keyword>
<keyword evidence="4" id="KW-0812">Transmembrane</keyword>
<keyword evidence="4" id="KW-1133">Transmembrane helix</keyword>
<reference evidence="5 6" key="1">
    <citation type="journal article" date="2013" name="Genome Announc.">
        <title>Draft genome sequence of MKD8, a conjugal recipient Mycobacterium smegmatis strain.</title>
        <authorList>
            <person name="Gray T.A."/>
            <person name="Palumbo M.J."/>
            <person name="Derbyshire K.M."/>
        </authorList>
    </citation>
    <scope>NUCLEOTIDE SEQUENCE [LARGE SCALE GENOMIC DNA]</scope>
    <source>
        <strain evidence="5 6">MKD8</strain>
    </source>
</reference>
<dbReference type="Proteomes" id="UP000011200">
    <property type="component" value="Chromosome"/>
</dbReference>
<evidence type="ECO:0000256" key="4">
    <source>
        <dbReference type="SAM" id="Phobius"/>
    </source>
</evidence>
<feature type="region of interest" description="Disordered" evidence="3">
    <location>
        <begin position="1"/>
        <end position="66"/>
    </location>
</feature>
<evidence type="ECO:0000256" key="2">
    <source>
        <dbReference type="ARBA" id="ARBA00023136"/>
    </source>
</evidence>
<proteinExistence type="predicted"/>
<dbReference type="PANTHER" id="PTHR37042:SF4">
    <property type="entry name" value="OUTER MEMBRANE PROTEIN RV1973"/>
    <property type="match status" value="1"/>
</dbReference>
<protein>
    <recommendedName>
        <fullName evidence="7">Mce associated membrane protein</fullName>
    </recommendedName>
</protein>
<evidence type="ECO:0000313" key="5">
    <source>
        <dbReference type="EMBL" id="AWT56050.1"/>
    </source>
</evidence>
<dbReference type="PANTHER" id="PTHR37042">
    <property type="entry name" value="OUTER MEMBRANE PROTEIN RV1973"/>
    <property type="match status" value="1"/>
</dbReference>
<gene>
    <name evidence="5" type="ORF">D806_051000</name>
</gene>
<dbReference type="GO" id="GO:0016020">
    <property type="term" value="C:membrane"/>
    <property type="evidence" value="ECO:0007669"/>
    <property type="project" value="UniProtKB-SubCell"/>
</dbReference>
<dbReference type="RefSeq" id="WP_003896609.1">
    <property type="nucleotide sequence ID" value="NZ_CP027541.1"/>
</dbReference>
<evidence type="ECO:0000313" key="6">
    <source>
        <dbReference type="Proteomes" id="UP000011200"/>
    </source>
</evidence>
<comment type="subcellular location">
    <subcellularLocation>
        <location evidence="1">Membrane</location>
    </subcellularLocation>
</comment>
<evidence type="ECO:0008006" key="7">
    <source>
        <dbReference type="Google" id="ProtNLM"/>
    </source>
</evidence>
<evidence type="ECO:0000256" key="1">
    <source>
        <dbReference type="ARBA" id="ARBA00004370"/>
    </source>
</evidence>
<dbReference type="AlphaFoldDB" id="A0A2U9PW58"/>
<dbReference type="EMBL" id="CP027541">
    <property type="protein sequence ID" value="AWT56050.1"/>
    <property type="molecule type" value="Genomic_DNA"/>
</dbReference>